<dbReference type="AlphaFoldDB" id="A0A4Z0BF56"/>
<evidence type="ECO:0000256" key="1">
    <source>
        <dbReference type="ARBA" id="ARBA00004533"/>
    </source>
</evidence>
<keyword evidence="6" id="KW-0812">Transmembrane</keyword>
<dbReference type="SUPFAM" id="SSF158544">
    <property type="entry name" value="GspK insert domain-like"/>
    <property type="match status" value="1"/>
</dbReference>
<evidence type="ECO:0000256" key="9">
    <source>
        <dbReference type="ARBA" id="ARBA00023136"/>
    </source>
</evidence>
<dbReference type="GO" id="GO:0005886">
    <property type="term" value="C:plasma membrane"/>
    <property type="evidence" value="ECO:0007669"/>
    <property type="project" value="UniProtKB-SubCell"/>
</dbReference>
<proteinExistence type="inferred from homology"/>
<dbReference type="GO" id="GO:0009306">
    <property type="term" value="P:protein secretion"/>
    <property type="evidence" value="ECO:0007669"/>
    <property type="project" value="InterPro"/>
</dbReference>
<dbReference type="EMBL" id="SMLL01000007">
    <property type="protein sequence ID" value="TFY97311.1"/>
    <property type="molecule type" value="Genomic_DNA"/>
</dbReference>
<dbReference type="InterPro" id="IPR049179">
    <property type="entry name" value="T2SSK_SAM-like_2nd"/>
</dbReference>
<dbReference type="InterPro" id="IPR038072">
    <property type="entry name" value="GspK_central_sf"/>
</dbReference>
<evidence type="ECO:0000313" key="13">
    <source>
        <dbReference type="EMBL" id="TFY97311.1"/>
    </source>
</evidence>
<evidence type="ECO:0000256" key="6">
    <source>
        <dbReference type="ARBA" id="ARBA00022692"/>
    </source>
</evidence>
<gene>
    <name evidence="13" type="ORF">EZ242_17430</name>
</gene>
<keyword evidence="5 10" id="KW-0997">Cell inner membrane</keyword>
<dbReference type="Pfam" id="PF21687">
    <property type="entry name" value="T2SSK_1st"/>
    <property type="match status" value="1"/>
</dbReference>
<comment type="subcellular location">
    <subcellularLocation>
        <location evidence="1 10">Cell inner membrane</location>
    </subcellularLocation>
</comment>
<evidence type="ECO:0000256" key="3">
    <source>
        <dbReference type="ARBA" id="ARBA00022448"/>
    </source>
</evidence>
<accession>A0A4Z0BF56</accession>
<dbReference type="InterPro" id="IPR049031">
    <property type="entry name" value="T2SSK_SAM-like_1st"/>
</dbReference>
<dbReference type="Proteomes" id="UP000297564">
    <property type="component" value="Unassembled WGS sequence"/>
</dbReference>
<feature type="domain" description="T2SS protein K first SAM-like" evidence="12">
    <location>
        <begin position="123"/>
        <end position="212"/>
    </location>
</feature>
<evidence type="ECO:0000313" key="14">
    <source>
        <dbReference type="Proteomes" id="UP000297564"/>
    </source>
</evidence>
<organism evidence="13 14">
    <name type="scientific">Ramlibacter rhizophilus</name>
    <dbReference type="NCBI Taxonomy" id="1781167"/>
    <lineage>
        <taxon>Bacteria</taxon>
        <taxon>Pseudomonadati</taxon>
        <taxon>Pseudomonadota</taxon>
        <taxon>Betaproteobacteria</taxon>
        <taxon>Burkholderiales</taxon>
        <taxon>Comamonadaceae</taxon>
        <taxon>Ramlibacter</taxon>
    </lineage>
</organism>
<keyword evidence="14" id="KW-1185">Reference proteome</keyword>
<keyword evidence="8" id="KW-1133">Transmembrane helix</keyword>
<dbReference type="RefSeq" id="WP_135286478.1">
    <property type="nucleotide sequence ID" value="NZ_SMLL01000007.1"/>
</dbReference>
<evidence type="ECO:0000256" key="8">
    <source>
        <dbReference type="ARBA" id="ARBA00022989"/>
    </source>
</evidence>
<reference evidence="13 14" key="1">
    <citation type="submission" date="2019-03" db="EMBL/GenBank/DDBJ databases">
        <title>Ramlibacter rhizophilus CCTCC AB2015357, whole genome shotgun sequence.</title>
        <authorList>
            <person name="Zhang X."/>
            <person name="Feng G."/>
            <person name="Zhu H."/>
        </authorList>
    </citation>
    <scope>NUCLEOTIDE SEQUENCE [LARGE SCALE GENOMIC DNA]</scope>
    <source>
        <strain evidence="13 14">CCTCC AB2015357</strain>
    </source>
</reference>
<keyword evidence="4 10" id="KW-1003">Cell membrane</keyword>
<dbReference type="NCBIfam" id="NF037980">
    <property type="entry name" value="T2SS_GspK"/>
    <property type="match status" value="1"/>
</dbReference>
<name>A0A4Z0BF56_9BURK</name>
<sequence length="323" mass="34635">MTRAARLRRQAGAALLAAMLTVAMVATLAAAGLWQQWRSVEVEAAERARAQARWILTGALDWARLILREDARAGGADHLAEPWAVPLEEARLSTFLAADRDAGTAGTDAENVFLSGDIVDLQSRLNINNLVEGGKLSETGLRAFRRLFEQLGLPAAELDLLAENLRQASDLASEESGSAAPLMPQRVEQLAWLGVSPQTVAALAPHVSVLPARTPVNLNTAGAPVIYAALDGVELAEAQQLVAARDARPFRTLADATRVLAQRETALGSGMVGVSSRFFEIRGRLRLDDVVVQERSLVQRDGLIVRTLQRDHTVLAPGANGAR</sequence>
<evidence type="ECO:0000256" key="5">
    <source>
        <dbReference type="ARBA" id="ARBA00022519"/>
    </source>
</evidence>
<dbReference type="PIRSF" id="PIRSF002786">
    <property type="entry name" value="XcpX"/>
    <property type="match status" value="1"/>
</dbReference>
<feature type="domain" description="T2SS protein K second SAM-like" evidence="11">
    <location>
        <begin position="216"/>
        <end position="264"/>
    </location>
</feature>
<evidence type="ECO:0000259" key="12">
    <source>
        <dbReference type="Pfam" id="PF21687"/>
    </source>
</evidence>
<dbReference type="Pfam" id="PF03934">
    <property type="entry name" value="T2SSK"/>
    <property type="match status" value="1"/>
</dbReference>
<dbReference type="InterPro" id="IPR005628">
    <property type="entry name" value="GspK"/>
</dbReference>
<comment type="similarity">
    <text evidence="2 10">Belongs to the GSP K family.</text>
</comment>
<dbReference type="PANTHER" id="PTHR38831">
    <property type="entry name" value="TYPE II SECRETION SYSTEM PROTEIN K"/>
    <property type="match status" value="1"/>
</dbReference>
<keyword evidence="9 10" id="KW-0472">Membrane</keyword>
<evidence type="ECO:0000259" key="11">
    <source>
        <dbReference type="Pfam" id="PF03934"/>
    </source>
</evidence>
<dbReference type="SUPFAM" id="SSF54523">
    <property type="entry name" value="Pili subunits"/>
    <property type="match status" value="1"/>
</dbReference>
<evidence type="ECO:0000256" key="10">
    <source>
        <dbReference type="PIRNR" id="PIRNR002786"/>
    </source>
</evidence>
<dbReference type="InterPro" id="IPR045584">
    <property type="entry name" value="Pilin-like"/>
</dbReference>
<keyword evidence="7" id="KW-0653">Protein transport</keyword>
<keyword evidence="3 10" id="KW-0813">Transport</keyword>
<dbReference type="OrthoDB" id="5293133at2"/>
<dbReference type="Gene3D" id="3.30.1300.30">
    <property type="entry name" value="GSPII I/J protein-like"/>
    <property type="match status" value="1"/>
</dbReference>
<comment type="caution">
    <text evidence="13">The sequence shown here is derived from an EMBL/GenBank/DDBJ whole genome shotgun (WGS) entry which is preliminary data.</text>
</comment>
<evidence type="ECO:0000256" key="4">
    <source>
        <dbReference type="ARBA" id="ARBA00022475"/>
    </source>
</evidence>
<evidence type="ECO:0000256" key="2">
    <source>
        <dbReference type="ARBA" id="ARBA00007246"/>
    </source>
</evidence>
<evidence type="ECO:0000256" key="7">
    <source>
        <dbReference type="ARBA" id="ARBA00022927"/>
    </source>
</evidence>
<protein>
    <recommendedName>
        <fullName evidence="10">Type II secretion system protein K</fullName>
    </recommendedName>
</protein>
<dbReference type="PANTHER" id="PTHR38831:SF1">
    <property type="entry name" value="TYPE II SECRETION SYSTEM PROTEIN K-RELATED"/>
    <property type="match status" value="1"/>
</dbReference>